<dbReference type="OrthoDB" id="9780160at2"/>
<protein>
    <submittedName>
        <fullName evidence="3">Na+-driven multidrug efflux pump</fullName>
    </submittedName>
</protein>
<dbReference type="GO" id="GO:0015297">
    <property type="term" value="F:antiporter activity"/>
    <property type="evidence" value="ECO:0007669"/>
    <property type="project" value="InterPro"/>
</dbReference>
<dbReference type="InterPro" id="IPR002528">
    <property type="entry name" value="MATE_fam"/>
</dbReference>
<keyword evidence="4" id="KW-1185">Reference proteome</keyword>
<feature type="transmembrane region" description="Helical" evidence="2">
    <location>
        <begin position="12"/>
        <end position="35"/>
    </location>
</feature>
<organism evidence="3 4">
    <name type="scientific">Jannaschia pohangensis</name>
    <dbReference type="NCBI Taxonomy" id="390807"/>
    <lineage>
        <taxon>Bacteria</taxon>
        <taxon>Pseudomonadati</taxon>
        <taxon>Pseudomonadota</taxon>
        <taxon>Alphaproteobacteria</taxon>
        <taxon>Rhodobacterales</taxon>
        <taxon>Roseobacteraceae</taxon>
        <taxon>Jannaschia</taxon>
    </lineage>
</organism>
<feature type="transmembrane region" description="Helical" evidence="2">
    <location>
        <begin position="242"/>
        <end position="266"/>
    </location>
</feature>
<feature type="transmembrane region" description="Helical" evidence="2">
    <location>
        <begin position="352"/>
        <end position="370"/>
    </location>
</feature>
<evidence type="ECO:0000313" key="4">
    <source>
        <dbReference type="Proteomes" id="UP000199110"/>
    </source>
</evidence>
<gene>
    <name evidence="3" type="ORF">SAMN04488095_0538</name>
</gene>
<evidence type="ECO:0000256" key="1">
    <source>
        <dbReference type="ARBA" id="ARBA00022448"/>
    </source>
</evidence>
<dbReference type="STRING" id="390807.SAMN04488095_0538"/>
<dbReference type="EMBL" id="FORA01000001">
    <property type="protein sequence ID" value="SFI33381.1"/>
    <property type="molecule type" value="Genomic_DNA"/>
</dbReference>
<dbReference type="PANTHER" id="PTHR43298:SF2">
    <property type="entry name" value="FMN_FAD EXPORTER YEEO-RELATED"/>
    <property type="match status" value="1"/>
</dbReference>
<feature type="transmembrane region" description="Helical" evidence="2">
    <location>
        <begin position="408"/>
        <end position="427"/>
    </location>
</feature>
<reference evidence="3 4" key="1">
    <citation type="submission" date="2016-10" db="EMBL/GenBank/DDBJ databases">
        <authorList>
            <person name="de Groot N.N."/>
        </authorList>
    </citation>
    <scope>NUCLEOTIDE SEQUENCE [LARGE SCALE GENOMIC DNA]</scope>
    <source>
        <strain evidence="3 4">DSM 19073</strain>
    </source>
</reference>
<proteinExistence type="predicted"/>
<evidence type="ECO:0000313" key="3">
    <source>
        <dbReference type="EMBL" id="SFI33381.1"/>
    </source>
</evidence>
<feature type="transmembrane region" description="Helical" evidence="2">
    <location>
        <begin position="132"/>
        <end position="154"/>
    </location>
</feature>
<keyword evidence="2" id="KW-1133">Transmembrane helix</keyword>
<feature type="transmembrane region" description="Helical" evidence="2">
    <location>
        <begin position="286"/>
        <end position="310"/>
    </location>
</feature>
<evidence type="ECO:0000256" key="2">
    <source>
        <dbReference type="SAM" id="Phobius"/>
    </source>
</evidence>
<dbReference type="GO" id="GO:0042910">
    <property type="term" value="F:xenobiotic transmembrane transporter activity"/>
    <property type="evidence" value="ECO:0007669"/>
    <property type="project" value="InterPro"/>
</dbReference>
<keyword evidence="2" id="KW-0812">Transmembrane</keyword>
<feature type="transmembrane region" description="Helical" evidence="2">
    <location>
        <begin position="41"/>
        <end position="63"/>
    </location>
</feature>
<keyword evidence="2" id="KW-0472">Membrane</keyword>
<dbReference type="AlphaFoldDB" id="A0A1I3HCK6"/>
<feature type="transmembrane region" description="Helical" evidence="2">
    <location>
        <begin position="166"/>
        <end position="186"/>
    </location>
</feature>
<dbReference type="PANTHER" id="PTHR43298">
    <property type="entry name" value="MULTIDRUG RESISTANCE PROTEIN NORM-RELATED"/>
    <property type="match status" value="1"/>
</dbReference>
<dbReference type="RefSeq" id="WP_092776852.1">
    <property type="nucleotide sequence ID" value="NZ_FORA01000001.1"/>
</dbReference>
<sequence length="453" mass="48680">MTSEKTVGDIYAVAWPLALKAIMLHGIVVIDAYLISALGEAALAAMGLAGALVGLLLGLLVAFSNATQIRIAQSFGIPDPAVREVGLKSALASGLTINLVSILLGLVFVALFGPMILRGFAQTPWIAEQAQAYLTIFALVVVAEAFGQSLDSYFNGCGRTKLTFSSYLISMPVNVGVSIVLIHGLLGAPELGVAGAAWGSAAGAILRALFLGVQLQRQNRFFRDVAGWARGRFGWALRRHFAFSWPIAATFLSMSVGTQVCVLIYARMDITDFAAITLIMPWVQVAGTFGMAWAQATGIIVAQLLGASLAEDALDSFLSRAWRVAFLAAGVVAAVYLTICLASPWLYPDLEAQTRTALMLFLPTLLLLPFPKGSNAICGQTLRASGDTFHVMNIFIAGQWLFKVPMTLLFVVVLDLSVGWVFALFLFEELVKFPPFHLRLFKGGWKRADVQAD</sequence>
<dbReference type="Proteomes" id="UP000199110">
    <property type="component" value="Unassembled WGS sequence"/>
</dbReference>
<keyword evidence="1" id="KW-0813">Transport</keyword>
<dbReference type="GO" id="GO:0005886">
    <property type="term" value="C:plasma membrane"/>
    <property type="evidence" value="ECO:0007669"/>
    <property type="project" value="TreeGrafter"/>
</dbReference>
<dbReference type="InterPro" id="IPR050222">
    <property type="entry name" value="MATE_MdtK"/>
</dbReference>
<accession>A0A1I3HCK6</accession>
<name>A0A1I3HCK6_9RHOB</name>
<dbReference type="Pfam" id="PF01554">
    <property type="entry name" value="MatE"/>
    <property type="match status" value="2"/>
</dbReference>
<feature type="transmembrane region" description="Helical" evidence="2">
    <location>
        <begin position="192"/>
        <end position="213"/>
    </location>
</feature>
<feature type="transmembrane region" description="Helical" evidence="2">
    <location>
        <begin position="322"/>
        <end position="346"/>
    </location>
</feature>
<feature type="transmembrane region" description="Helical" evidence="2">
    <location>
        <begin position="90"/>
        <end position="112"/>
    </location>
</feature>